<evidence type="ECO:0000313" key="2">
    <source>
        <dbReference type="Proteomes" id="UP000316008"/>
    </source>
</evidence>
<evidence type="ECO:0000313" key="1">
    <source>
        <dbReference type="EMBL" id="TSJ47861.1"/>
    </source>
</evidence>
<comment type="caution">
    <text evidence="1">The sequence shown here is derived from an EMBL/GenBank/DDBJ whole genome shotgun (WGS) entry which is preliminary data.</text>
</comment>
<gene>
    <name evidence="1" type="ORF">FO442_01665</name>
</gene>
<proteinExistence type="predicted"/>
<accession>A0A556N6X1</accession>
<dbReference type="Proteomes" id="UP000316008">
    <property type="component" value="Unassembled WGS sequence"/>
</dbReference>
<sequence>MNKIVALLLFTLVIKSGFGQNTSSPQSSTKTFDLISDLFDLSGNTKIGSLSGNSVNMGSFTLSDLFNSFWNNANKQGANSFTVDSIIYHGDTTYIEISIYSLNEAELKTNRDKYPRNKIYVFGNIDKRKASKKITINDRKIELKPLEYISYQNQVDEETIVSIGGSRGATMRIIGKEGRQPLYLSASVSHNGISYSSSGTMSFNRGRVHPVDFNFGAFLVKVLPEKR</sequence>
<dbReference type="AlphaFoldDB" id="A0A556N6X1"/>
<dbReference type="OrthoDB" id="1274252at2"/>
<organism evidence="1 2">
    <name type="scientific">Fluviicola chungangensis</name>
    <dbReference type="NCBI Taxonomy" id="2597671"/>
    <lineage>
        <taxon>Bacteria</taxon>
        <taxon>Pseudomonadati</taxon>
        <taxon>Bacteroidota</taxon>
        <taxon>Flavobacteriia</taxon>
        <taxon>Flavobacteriales</taxon>
        <taxon>Crocinitomicaceae</taxon>
        <taxon>Fluviicola</taxon>
    </lineage>
</organism>
<keyword evidence="2" id="KW-1185">Reference proteome</keyword>
<reference evidence="1 2" key="1">
    <citation type="submission" date="2019-07" db="EMBL/GenBank/DDBJ databases">
        <authorList>
            <person name="Huq M.A."/>
        </authorList>
    </citation>
    <scope>NUCLEOTIDE SEQUENCE [LARGE SCALE GENOMIC DNA]</scope>
    <source>
        <strain evidence="1 2">MAH-3</strain>
    </source>
</reference>
<name>A0A556N6X1_9FLAO</name>
<dbReference type="RefSeq" id="WP_144331396.1">
    <property type="nucleotide sequence ID" value="NZ_VLPL01000001.1"/>
</dbReference>
<protein>
    <submittedName>
        <fullName evidence="1">Uncharacterized protein</fullName>
    </submittedName>
</protein>
<dbReference type="EMBL" id="VLPL01000001">
    <property type="protein sequence ID" value="TSJ47861.1"/>
    <property type="molecule type" value="Genomic_DNA"/>
</dbReference>